<keyword evidence="3" id="KW-1015">Disulfide bond</keyword>
<protein>
    <recommendedName>
        <fullName evidence="5">Thioredoxin domain-containing protein</fullName>
    </recommendedName>
</protein>
<dbReference type="InterPro" id="IPR013766">
    <property type="entry name" value="Thioredoxin_domain"/>
</dbReference>
<dbReference type="InterPro" id="IPR033395">
    <property type="entry name" value="DUF5106"/>
</dbReference>
<dbReference type="GO" id="GO:0016491">
    <property type="term" value="F:oxidoreductase activity"/>
    <property type="evidence" value="ECO:0007669"/>
    <property type="project" value="InterPro"/>
</dbReference>
<dbReference type="InterPro" id="IPR000866">
    <property type="entry name" value="AhpC/TSA"/>
</dbReference>
<name>A0A2W2AW84_9BACT</name>
<dbReference type="SUPFAM" id="SSF52833">
    <property type="entry name" value="Thioredoxin-like"/>
    <property type="match status" value="1"/>
</dbReference>
<evidence type="ECO:0000256" key="3">
    <source>
        <dbReference type="ARBA" id="ARBA00023157"/>
    </source>
</evidence>
<evidence type="ECO:0000313" key="7">
    <source>
        <dbReference type="Proteomes" id="UP000248745"/>
    </source>
</evidence>
<evidence type="ECO:0000256" key="4">
    <source>
        <dbReference type="ARBA" id="ARBA00023284"/>
    </source>
</evidence>
<comment type="subcellular location">
    <subcellularLocation>
        <location evidence="1">Cell envelope</location>
    </subcellularLocation>
</comment>
<reference evidence="6 7" key="1">
    <citation type="submission" date="2018-06" db="EMBL/GenBank/DDBJ databases">
        <title>Mucibacter soli gen. nov., sp. nov., a new member of the family Chitinophagaceae producing mucin.</title>
        <authorList>
            <person name="Kim M.-K."/>
            <person name="Park S."/>
            <person name="Kim T.-S."/>
            <person name="Joung Y."/>
            <person name="Han J.-H."/>
            <person name="Kim S.B."/>
        </authorList>
    </citation>
    <scope>NUCLEOTIDE SEQUENCE [LARGE SCALE GENOMIC DNA]</scope>
    <source>
        <strain evidence="6 7">R1-15</strain>
    </source>
</reference>
<dbReference type="Pfam" id="PF14289">
    <property type="entry name" value="DUF4369"/>
    <property type="match status" value="1"/>
</dbReference>
<dbReference type="InterPro" id="IPR025380">
    <property type="entry name" value="DUF4369"/>
</dbReference>
<dbReference type="Gene3D" id="3.40.30.10">
    <property type="entry name" value="Glutaredoxin"/>
    <property type="match status" value="1"/>
</dbReference>
<evidence type="ECO:0000313" key="6">
    <source>
        <dbReference type="EMBL" id="PZF71948.1"/>
    </source>
</evidence>
<organism evidence="6 7">
    <name type="scientific">Taibaiella soli</name>
    <dbReference type="NCBI Taxonomy" id="1649169"/>
    <lineage>
        <taxon>Bacteria</taxon>
        <taxon>Pseudomonadati</taxon>
        <taxon>Bacteroidota</taxon>
        <taxon>Chitinophagia</taxon>
        <taxon>Chitinophagales</taxon>
        <taxon>Chitinophagaceae</taxon>
        <taxon>Taibaiella</taxon>
    </lineage>
</organism>
<dbReference type="AlphaFoldDB" id="A0A2W2AW84"/>
<dbReference type="InterPro" id="IPR050553">
    <property type="entry name" value="Thioredoxin_ResA/DsbE_sf"/>
</dbReference>
<evidence type="ECO:0000256" key="1">
    <source>
        <dbReference type="ARBA" id="ARBA00004196"/>
    </source>
</evidence>
<comment type="caution">
    <text evidence="6">The sequence shown here is derived from an EMBL/GenBank/DDBJ whole genome shotgun (WGS) entry which is preliminary data.</text>
</comment>
<keyword evidence="4" id="KW-0676">Redox-active center</keyword>
<feature type="domain" description="Thioredoxin" evidence="5">
    <location>
        <begin position="367"/>
        <end position="511"/>
    </location>
</feature>
<dbReference type="Pfam" id="PF17127">
    <property type="entry name" value="DUF5106"/>
    <property type="match status" value="1"/>
</dbReference>
<dbReference type="PROSITE" id="PS51352">
    <property type="entry name" value="THIOREDOXIN_2"/>
    <property type="match status" value="1"/>
</dbReference>
<dbReference type="Proteomes" id="UP000248745">
    <property type="component" value="Unassembled WGS sequence"/>
</dbReference>
<dbReference type="CDD" id="cd02966">
    <property type="entry name" value="TlpA_like_family"/>
    <property type="match status" value="1"/>
</dbReference>
<dbReference type="GO" id="GO:0017004">
    <property type="term" value="P:cytochrome complex assembly"/>
    <property type="evidence" value="ECO:0007669"/>
    <property type="project" value="UniProtKB-KW"/>
</dbReference>
<keyword evidence="7" id="KW-1185">Reference proteome</keyword>
<evidence type="ECO:0000256" key="2">
    <source>
        <dbReference type="ARBA" id="ARBA00022748"/>
    </source>
</evidence>
<keyword evidence="2" id="KW-0201">Cytochrome c-type biogenesis</keyword>
<proteinExistence type="predicted"/>
<dbReference type="InterPro" id="IPR036249">
    <property type="entry name" value="Thioredoxin-like_sf"/>
</dbReference>
<dbReference type="GO" id="GO:0030313">
    <property type="term" value="C:cell envelope"/>
    <property type="evidence" value="ECO:0007669"/>
    <property type="project" value="UniProtKB-SubCell"/>
</dbReference>
<accession>A0A2W2AW84</accession>
<dbReference type="GO" id="GO:0016209">
    <property type="term" value="F:antioxidant activity"/>
    <property type="evidence" value="ECO:0007669"/>
    <property type="project" value="InterPro"/>
</dbReference>
<dbReference type="EMBL" id="QKTW01000021">
    <property type="protein sequence ID" value="PZF71948.1"/>
    <property type="molecule type" value="Genomic_DNA"/>
</dbReference>
<evidence type="ECO:0000259" key="5">
    <source>
        <dbReference type="PROSITE" id="PS51352"/>
    </source>
</evidence>
<sequence length="513" mass="58884">MRCVTQFVKFIFGPANKKNGTAVSLCIKKLSSPILMKRIKLLALLLLTVIAQQTLARDGYRIQVKLTDKKDTVAYLAHYYGKSLPTIYKADSARFDKNGVATIESKEKTLGGIYMILLSDKQTYFEFLLNNGDDMTITATAAKLPEGLVFKNSPENDRFQSYVAFLQDFGKKQQALQGELKAAKTAADTAAVRKKATEESKTLTAYRHDYVKKYPNTLLSSIFNALEVPVVPEGTHYLADGKVDSNFAYDYYKGHYWDGFDFKDDRLIHTPIYDAKLEEYMNKLVLPMPDSVIKEGDMLLEKTRGQKELFKYTLWWLTRNAETSKIMGMDQVFVYLVETYYMRGDAYWLDNDALQKYFDRVRNIAPNIIGNVAPELKLNDVNGKPQSLSDLKAKYTLLLFYSPDCGHCQQEIPKLDSVYRASLKAKGMKIYAVATEDETKWKDFIVKNNMSDWTNVADWDRKSDFRSKYDVYSTPVIYLLDEKKIIRGKRLDHTNILSVVDMLEQKEKKNNSK</sequence>
<dbReference type="Pfam" id="PF00578">
    <property type="entry name" value="AhpC-TSA"/>
    <property type="match status" value="1"/>
</dbReference>
<dbReference type="PANTHER" id="PTHR42852:SF6">
    <property type="entry name" value="THIOL:DISULFIDE INTERCHANGE PROTEIN DSBE"/>
    <property type="match status" value="1"/>
</dbReference>
<dbReference type="PANTHER" id="PTHR42852">
    <property type="entry name" value="THIOL:DISULFIDE INTERCHANGE PROTEIN DSBE"/>
    <property type="match status" value="1"/>
</dbReference>
<gene>
    <name evidence="6" type="ORF">DN068_15680</name>
</gene>